<sequence length="172" mass="19514">MSHNLGIPVYAASARGWSLLGQIISLMGIFLLILFAAYVTTRFIGKKGAVITGNRNLTVIEKMNLGIDKALYIIAIGENYYLIAAGKHTVELIDKIKKEDIKMLQQERKDENFVKPFDAYLAKFIHGHKVQSEKDVKDSNLFGSKEDLMAKLNKIRRKNQGLHQYTDKDENE</sequence>
<dbReference type="GO" id="GO:0044781">
    <property type="term" value="P:bacterial-type flagellum organization"/>
    <property type="evidence" value="ECO:0007669"/>
    <property type="project" value="InterPro"/>
</dbReference>
<dbReference type="STRING" id="520762.AN619_15140"/>
<evidence type="ECO:0000256" key="1">
    <source>
        <dbReference type="ARBA" id="ARBA00004236"/>
    </source>
</evidence>
<evidence type="ECO:0000256" key="4">
    <source>
        <dbReference type="ARBA" id="ARBA00022989"/>
    </source>
</evidence>
<dbReference type="OrthoDB" id="1953181at2"/>
<dbReference type="EMBL" id="LOEE01000031">
    <property type="protein sequence ID" value="KXG75760.1"/>
    <property type="molecule type" value="Genomic_DNA"/>
</dbReference>
<dbReference type="InterPro" id="IPR022781">
    <property type="entry name" value="Flagellar_biosynth_FliO"/>
</dbReference>
<comment type="subcellular location">
    <subcellularLocation>
        <location evidence="1">Cell membrane</location>
    </subcellularLocation>
</comment>
<organism evidence="7 8">
    <name type="scientific">Thermotalea metallivorans</name>
    <dbReference type="NCBI Taxonomy" id="520762"/>
    <lineage>
        <taxon>Bacteria</taxon>
        <taxon>Bacillati</taxon>
        <taxon>Bacillota</taxon>
        <taxon>Clostridia</taxon>
        <taxon>Peptostreptococcales</taxon>
        <taxon>Thermotaleaceae</taxon>
        <taxon>Thermotalea</taxon>
    </lineage>
</organism>
<evidence type="ECO:0000256" key="5">
    <source>
        <dbReference type="ARBA" id="ARBA00023136"/>
    </source>
</evidence>
<protein>
    <recommendedName>
        <fullName evidence="9">Flagellar protein</fullName>
    </recommendedName>
</protein>
<keyword evidence="5 6" id="KW-0472">Membrane</keyword>
<keyword evidence="3 6" id="KW-0812">Transmembrane</keyword>
<gene>
    <name evidence="7" type="ORF">AN619_15140</name>
</gene>
<evidence type="ECO:0008006" key="9">
    <source>
        <dbReference type="Google" id="ProtNLM"/>
    </source>
</evidence>
<feature type="transmembrane region" description="Helical" evidence="6">
    <location>
        <begin position="20"/>
        <end position="39"/>
    </location>
</feature>
<comment type="caution">
    <text evidence="7">The sequence shown here is derived from an EMBL/GenBank/DDBJ whole genome shotgun (WGS) entry which is preliminary data.</text>
</comment>
<evidence type="ECO:0000313" key="7">
    <source>
        <dbReference type="EMBL" id="KXG75760.1"/>
    </source>
</evidence>
<evidence type="ECO:0000256" key="6">
    <source>
        <dbReference type="SAM" id="Phobius"/>
    </source>
</evidence>
<dbReference type="AlphaFoldDB" id="A0A140L5D5"/>
<accession>A0A140L5D5</accession>
<evidence type="ECO:0000256" key="2">
    <source>
        <dbReference type="ARBA" id="ARBA00022475"/>
    </source>
</evidence>
<dbReference type="RefSeq" id="WP_068556112.1">
    <property type="nucleotide sequence ID" value="NZ_LOEE01000031.1"/>
</dbReference>
<dbReference type="Pfam" id="PF04347">
    <property type="entry name" value="FliO"/>
    <property type="match status" value="1"/>
</dbReference>
<reference evidence="7 8" key="1">
    <citation type="submission" date="2015-12" db="EMBL/GenBank/DDBJ databases">
        <title>Draft genome sequence of the thermoanaerobe Thermotalea metallivorans, an isolate from the runoff channel of the Great Artesian Basin, Australia.</title>
        <authorList>
            <person name="Patel B.K."/>
        </authorList>
    </citation>
    <scope>NUCLEOTIDE SEQUENCE [LARGE SCALE GENOMIC DNA]</scope>
    <source>
        <strain evidence="7 8">B2-1</strain>
    </source>
</reference>
<name>A0A140L5D5_9FIRM</name>
<dbReference type="GO" id="GO:0016020">
    <property type="term" value="C:membrane"/>
    <property type="evidence" value="ECO:0007669"/>
    <property type="project" value="InterPro"/>
</dbReference>
<keyword evidence="2" id="KW-1003">Cell membrane</keyword>
<keyword evidence="4 6" id="KW-1133">Transmembrane helix</keyword>
<keyword evidence="8" id="KW-1185">Reference proteome</keyword>
<evidence type="ECO:0000313" key="8">
    <source>
        <dbReference type="Proteomes" id="UP000070456"/>
    </source>
</evidence>
<evidence type="ECO:0000256" key="3">
    <source>
        <dbReference type="ARBA" id="ARBA00022692"/>
    </source>
</evidence>
<proteinExistence type="predicted"/>
<dbReference type="Proteomes" id="UP000070456">
    <property type="component" value="Unassembled WGS sequence"/>
</dbReference>